<dbReference type="HAMAP" id="MF_01057">
    <property type="entry name" value="tRNA_methyltr_TrmB"/>
    <property type="match status" value="1"/>
</dbReference>
<evidence type="ECO:0000256" key="3">
    <source>
        <dbReference type="ARBA" id="ARBA00022603"/>
    </source>
</evidence>
<comment type="caution">
    <text evidence="7">Lacks conserved residue(s) required for the propagation of feature annotation.</text>
</comment>
<dbReference type="PANTHER" id="PTHR23417">
    <property type="entry name" value="3-DEOXY-D-MANNO-OCTULOSONIC-ACID TRANSFERASE/TRNA GUANINE-N 7 - -METHYLTRANSFERASE"/>
    <property type="match status" value="1"/>
</dbReference>
<dbReference type="EC" id="2.1.1.33" evidence="7"/>
<comment type="caution">
    <text evidence="8">The sequence shown here is derived from an EMBL/GenBank/DDBJ whole genome shotgun (WGS) entry which is preliminary data.</text>
</comment>
<dbReference type="NCBIfam" id="TIGR00091">
    <property type="entry name" value="tRNA (guanosine(46)-N7)-methyltransferase TrmB"/>
    <property type="match status" value="1"/>
</dbReference>
<keyword evidence="4 7" id="KW-0808">Transferase</keyword>
<dbReference type="UniPathway" id="UPA00989"/>
<dbReference type="InterPro" id="IPR029063">
    <property type="entry name" value="SAM-dependent_MTases_sf"/>
</dbReference>
<dbReference type="EMBL" id="JNAS01000002">
    <property type="protein sequence ID" value="KGG08314.1"/>
    <property type="molecule type" value="Genomic_DNA"/>
</dbReference>
<keyword evidence="5 7" id="KW-0949">S-adenosyl-L-methionine</keyword>
<comment type="pathway">
    <text evidence="7">tRNA modification; N(7)-methylguanine-tRNA biosynthesis.</text>
</comment>
<dbReference type="STRING" id="59926.EV02_0982"/>
<dbReference type="GO" id="GO:0008176">
    <property type="term" value="F:tRNA (guanine(46)-N7)-methyltransferase activity"/>
    <property type="evidence" value="ECO:0007669"/>
    <property type="project" value="UniProtKB-UniRule"/>
</dbReference>
<dbReference type="OrthoDB" id="9802090at2"/>
<dbReference type="SUPFAM" id="SSF53335">
    <property type="entry name" value="S-adenosyl-L-methionine-dependent methyltransferases"/>
    <property type="match status" value="1"/>
</dbReference>
<protein>
    <recommendedName>
        <fullName evidence="7">tRNA (guanine-N(7)-)-methyltransferase</fullName>
        <ecNumber evidence="7">2.1.1.33</ecNumber>
    </recommendedName>
    <alternativeName>
        <fullName evidence="7">tRNA (guanine(46)-N(7))-methyltransferase</fullName>
    </alternativeName>
    <alternativeName>
        <fullName evidence="7">tRNA(m7G46)-methyltransferase</fullName>
    </alternativeName>
</protein>
<dbReference type="Pfam" id="PF02390">
    <property type="entry name" value="Methyltransf_4"/>
    <property type="match status" value="1"/>
</dbReference>
<feature type="binding site" evidence="7">
    <location>
        <position position="113"/>
    </location>
    <ligand>
        <name>S-adenosyl-L-methionine</name>
        <dbReference type="ChEBI" id="CHEBI:59789"/>
    </ligand>
</feature>
<evidence type="ECO:0000256" key="2">
    <source>
        <dbReference type="ARBA" id="ARBA00003015"/>
    </source>
</evidence>
<evidence type="ECO:0000256" key="6">
    <source>
        <dbReference type="ARBA" id="ARBA00022694"/>
    </source>
</evidence>
<feature type="binding site" evidence="7">
    <location>
        <position position="117"/>
    </location>
    <ligand>
        <name>substrate</name>
    </ligand>
</feature>
<reference evidence="9" key="1">
    <citation type="journal article" date="2014" name="Sci. Data">
        <title>Genomes of diverse isolates of the marine cyanobacterium Prochlorococcus.</title>
        <authorList>
            <person name="Biller S."/>
            <person name="Berube P."/>
            <person name="Thompson J."/>
            <person name="Kelly L."/>
            <person name="Roggensack S."/>
            <person name="Awad L."/>
            <person name="Roache-Johnson K."/>
            <person name="Ding H."/>
            <person name="Giovannoni S.J."/>
            <person name="Moore L.R."/>
            <person name="Chisholm S.W."/>
        </authorList>
    </citation>
    <scope>NUCLEOTIDE SEQUENCE [LARGE SCALE GENOMIC DNA]</scope>
    <source>
        <strain evidence="9">SB</strain>
    </source>
</reference>
<organism evidence="8 9">
    <name type="scientific">Prochlorococcus marinus str. SB</name>
    <dbReference type="NCBI Taxonomy" id="59926"/>
    <lineage>
        <taxon>Bacteria</taxon>
        <taxon>Bacillati</taxon>
        <taxon>Cyanobacteriota</taxon>
        <taxon>Cyanophyceae</taxon>
        <taxon>Synechococcales</taxon>
        <taxon>Prochlorococcaceae</taxon>
        <taxon>Prochlorococcus</taxon>
    </lineage>
</organism>
<name>A0A0A2B6S8_PROMR</name>
<dbReference type="CDD" id="cd02440">
    <property type="entry name" value="AdoMet_MTases"/>
    <property type="match status" value="1"/>
</dbReference>
<dbReference type="eggNOG" id="COG0220">
    <property type="taxonomic scope" value="Bacteria"/>
</dbReference>
<proteinExistence type="inferred from homology"/>
<evidence type="ECO:0000256" key="4">
    <source>
        <dbReference type="ARBA" id="ARBA00022679"/>
    </source>
</evidence>
<keyword evidence="6 7" id="KW-0819">tRNA processing</keyword>
<evidence type="ECO:0000313" key="9">
    <source>
        <dbReference type="Proteomes" id="UP000030345"/>
    </source>
</evidence>
<evidence type="ECO:0000256" key="1">
    <source>
        <dbReference type="ARBA" id="ARBA00000142"/>
    </source>
</evidence>
<dbReference type="Proteomes" id="UP000030345">
    <property type="component" value="Unassembled WGS sequence"/>
</dbReference>
<dbReference type="InterPro" id="IPR003358">
    <property type="entry name" value="tRNA_(Gua-N-7)_MeTrfase_Trmb"/>
</dbReference>
<sequence>MRQHVNPLSSNFNQIERIPSLSEMFGDSKSNLHLDIGCAAGEFLFDLALVNTNWNYLGIEIREKLVKNAKLKAIEREIKNLYFIFGNANNILNDVQSKFIIKNLKSLSFNFPDPWFKKRHYKRRIIQPEFINILSNSLQKGTLIFIKTDVKDLFDYMDYTILSNFYFKTIDKKDFNYSESFNPNKVKTNREKYVIFNQLDIFERIYIKI</sequence>
<keyword evidence="3 7" id="KW-0489">Methyltransferase</keyword>
<dbReference type="Gene3D" id="3.40.50.150">
    <property type="entry name" value="Vaccinia Virus protein VP39"/>
    <property type="match status" value="1"/>
</dbReference>
<evidence type="ECO:0000313" key="8">
    <source>
        <dbReference type="EMBL" id="KGG08314.1"/>
    </source>
</evidence>
<dbReference type="RefSeq" id="WP_032519658.1">
    <property type="nucleotide sequence ID" value="NZ_CP138981.1"/>
</dbReference>
<gene>
    <name evidence="7" type="primary">trmB</name>
    <name evidence="8" type="ORF">EV02_0982</name>
</gene>
<accession>A0A0A2B6S8</accession>
<dbReference type="AlphaFoldDB" id="A0A0A2B6S8"/>
<comment type="similarity">
    <text evidence="7">Belongs to the class I-like SAM-binding methyltransferase superfamily. TrmB family.</text>
</comment>
<comment type="catalytic activity">
    <reaction evidence="1 7">
        <text>guanosine(46) in tRNA + S-adenosyl-L-methionine = N(7)-methylguanosine(46) in tRNA + S-adenosyl-L-homocysteine</text>
        <dbReference type="Rhea" id="RHEA:42708"/>
        <dbReference type="Rhea" id="RHEA-COMP:10188"/>
        <dbReference type="Rhea" id="RHEA-COMP:10189"/>
        <dbReference type="ChEBI" id="CHEBI:57856"/>
        <dbReference type="ChEBI" id="CHEBI:59789"/>
        <dbReference type="ChEBI" id="CHEBI:74269"/>
        <dbReference type="ChEBI" id="CHEBI:74480"/>
        <dbReference type="EC" id="2.1.1.33"/>
    </reaction>
</comment>
<dbReference type="InterPro" id="IPR055361">
    <property type="entry name" value="tRNA_methyltr_TrmB_bact"/>
</dbReference>
<feature type="binding site" evidence="7">
    <location>
        <position position="149"/>
    </location>
    <ligand>
        <name>substrate</name>
    </ligand>
</feature>
<dbReference type="PANTHER" id="PTHR23417:SF21">
    <property type="entry name" value="TRNA (GUANINE-N(7)-)-METHYLTRANSFERASE"/>
    <property type="match status" value="1"/>
</dbReference>
<dbReference type="GO" id="GO:0043527">
    <property type="term" value="C:tRNA methyltransferase complex"/>
    <property type="evidence" value="ECO:0007669"/>
    <property type="project" value="TreeGrafter"/>
</dbReference>
<evidence type="ECO:0000256" key="7">
    <source>
        <dbReference type="HAMAP-Rule" id="MF_01057"/>
    </source>
</evidence>
<evidence type="ECO:0000256" key="5">
    <source>
        <dbReference type="ARBA" id="ARBA00022691"/>
    </source>
</evidence>
<comment type="function">
    <text evidence="2 7">Catalyzes the formation of N(7)-methylguanine at position 46 (m7G46) in tRNA.</text>
</comment>
<feature type="binding site" evidence="7">
    <location>
        <position position="35"/>
    </location>
    <ligand>
        <name>S-adenosyl-L-methionine</name>
        <dbReference type="ChEBI" id="CHEBI:59789"/>
    </ligand>
</feature>
<dbReference type="PROSITE" id="PS51625">
    <property type="entry name" value="SAM_MT_TRMB"/>
    <property type="match status" value="1"/>
</dbReference>
<feature type="binding site" evidence="7">
    <location>
        <position position="60"/>
    </location>
    <ligand>
        <name>S-adenosyl-L-methionine</name>
        <dbReference type="ChEBI" id="CHEBI:59789"/>
    </ligand>
</feature>
<feature type="binding site" evidence="7">
    <location>
        <position position="87"/>
    </location>
    <ligand>
        <name>S-adenosyl-L-methionine</name>
        <dbReference type="ChEBI" id="CHEBI:59789"/>
    </ligand>
</feature>